<organism evidence="1 2">
    <name type="scientific">Pelomonas candidula</name>
    <dbReference type="NCBI Taxonomy" id="3299025"/>
    <lineage>
        <taxon>Bacteria</taxon>
        <taxon>Pseudomonadati</taxon>
        <taxon>Pseudomonadota</taxon>
        <taxon>Betaproteobacteria</taxon>
        <taxon>Burkholderiales</taxon>
        <taxon>Sphaerotilaceae</taxon>
        <taxon>Roseateles</taxon>
    </lineage>
</organism>
<gene>
    <name evidence="1" type="ORF">ACG04R_23920</name>
</gene>
<evidence type="ECO:0000313" key="1">
    <source>
        <dbReference type="EMBL" id="MFG6489745.1"/>
    </source>
</evidence>
<dbReference type="EMBL" id="JBIGIC010000014">
    <property type="protein sequence ID" value="MFG6489745.1"/>
    <property type="molecule type" value="Genomic_DNA"/>
</dbReference>
<dbReference type="Proteomes" id="UP001606134">
    <property type="component" value="Unassembled WGS sequence"/>
</dbReference>
<protein>
    <recommendedName>
        <fullName evidence="3">DUF2384 domain-containing protein</fullName>
    </recommendedName>
</protein>
<evidence type="ECO:0008006" key="3">
    <source>
        <dbReference type="Google" id="ProtNLM"/>
    </source>
</evidence>
<keyword evidence="2" id="KW-1185">Reference proteome</keyword>
<reference evidence="1 2" key="1">
    <citation type="submission" date="2024-08" db="EMBL/GenBank/DDBJ databases">
        <authorList>
            <person name="Lu H."/>
        </authorList>
    </citation>
    <scope>NUCLEOTIDE SEQUENCE [LARGE SCALE GENOMIC DNA]</scope>
    <source>
        <strain evidence="1 2">BYS78W</strain>
    </source>
</reference>
<dbReference type="RefSeq" id="WP_394416136.1">
    <property type="nucleotide sequence ID" value="NZ_JBIGIC010000014.1"/>
</dbReference>
<proteinExistence type="predicted"/>
<name>A0ABW7HIQ4_9BURK</name>
<sequence length="119" mass="12626">MARSAPARSERLQAGDMLSITQAAKAAGVTAATIKAWIKVGRAIALPMSRNAHSLPAWQFAPAIWDALPLLSSALNWTGPWRLLSFLETPLGGLAGLTPRQSLEQGDLQRVLALAAEEA</sequence>
<evidence type="ECO:0000313" key="2">
    <source>
        <dbReference type="Proteomes" id="UP001606134"/>
    </source>
</evidence>
<comment type="caution">
    <text evidence="1">The sequence shown here is derived from an EMBL/GenBank/DDBJ whole genome shotgun (WGS) entry which is preliminary data.</text>
</comment>
<accession>A0ABW7HIQ4</accession>